<dbReference type="EMBL" id="ML170213">
    <property type="protein sequence ID" value="TDL17983.1"/>
    <property type="molecule type" value="Genomic_DNA"/>
</dbReference>
<accession>A0A4Y7PRB7</accession>
<feature type="transmembrane region" description="Helical" evidence="2">
    <location>
        <begin position="124"/>
        <end position="145"/>
    </location>
</feature>
<dbReference type="EMBL" id="ML170172">
    <property type="protein sequence ID" value="TDL23118.1"/>
    <property type="molecule type" value="Genomic_DNA"/>
</dbReference>
<dbReference type="Proteomes" id="UP000294933">
    <property type="component" value="Unassembled WGS sequence"/>
</dbReference>
<proteinExistence type="predicted"/>
<sequence length="385" mass="42915">MDSIDNTTFPDRAECFGLFDLTNTTCTAPTSTMINFLNITDYNIYKKIYCLNPPQDSCAFGFCPNPDIGSPAVRIATYIQTLCFAILVYYSPDGITGALYAQMLSSYSLMLSAITAAITKQLSVFHALIVLSYIGSPLALFLSIYAIRGIFGKANRMDVIFGPGKILNRTLVLGLLPLWFAGVGIVADSRSAGWFQQGACIKMNFGSTSVLAFMNLYALWPAVLVAWIISLCFRRLLISTKESRWFPIVVKWNNIAEYYPFIHFTITVIIPMTWWIVVLELDAAYLHEYFTPTQGQILAIFAAVPATVQAALLVPRMLRWFMGLSWVLFITRRPQRASKALDRVSTSQYDSTAAFEHPLAMPSPGLETHSLHKMPSPVIPESNDC</sequence>
<feature type="transmembrane region" description="Helical" evidence="2">
    <location>
        <begin position="258"/>
        <end position="277"/>
    </location>
</feature>
<keyword evidence="2" id="KW-1133">Transmembrane helix</keyword>
<dbReference type="VEuPathDB" id="FungiDB:BD410DRAFT_787957"/>
<evidence type="ECO:0000313" key="3">
    <source>
        <dbReference type="EMBL" id="TDL17983.1"/>
    </source>
</evidence>
<protein>
    <submittedName>
        <fullName evidence="3">Uncharacterized protein</fullName>
    </submittedName>
</protein>
<dbReference type="OrthoDB" id="3234297at2759"/>
<keyword evidence="2" id="KW-0812">Transmembrane</keyword>
<feature type="region of interest" description="Disordered" evidence="1">
    <location>
        <begin position="363"/>
        <end position="385"/>
    </location>
</feature>
<feature type="transmembrane region" description="Helical" evidence="2">
    <location>
        <begin position="297"/>
        <end position="314"/>
    </location>
</feature>
<evidence type="ECO:0000256" key="2">
    <source>
        <dbReference type="SAM" id="Phobius"/>
    </source>
</evidence>
<gene>
    <name evidence="4" type="ORF">BD410DRAFT_787957</name>
    <name evidence="3" type="ORF">BD410DRAFT_901056</name>
</gene>
<keyword evidence="2" id="KW-0472">Membrane</keyword>
<dbReference type="AlphaFoldDB" id="A0A4Y7PRB7"/>
<reference evidence="3 5" key="1">
    <citation type="submission" date="2018-06" db="EMBL/GenBank/DDBJ databases">
        <title>A transcriptomic atlas of mushroom development highlights an independent origin of complex multicellularity.</title>
        <authorList>
            <consortium name="DOE Joint Genome Institute"/>
            <person name="Krizsan K."/>
            <person name="Almasi E."/>
            <person name="Merenyi Z."/>
            <person name="Sahu N."/>
            <person name="Viragh M."/>
            <person name="Koszo T."/>
            <person name="Mondo S."/>
            <person name="Kiss B."/>
            <person name="Balint B."/>
            <person name="Kues U."/>
            <person name="Barry K."/>
            <person name="Hegedus J.C."/>
            <person name="Henrissat B."/>
            <person name="Johnson J."/>
            <person name="Lipzen A."/>
            <person name="Ohm R."/>
            <person name="Nagy I."/>
            <person name="Pangilinan J."/>
            <person name="Yan J."/>
            <person name="Xiong Y."/>
            <person name="Grigoriev I.V."/>
            <person name="Hibbett D.S."/>
            <person name="Nagy L.G."/>
        </authorList>
    </citation>
    <scope>NUCLEOTIDE SEQUENCE [LARGE SCALE GENOMIC DNA]</scope>
    <source>
        <strain evidence="3 5">SZMC22713</strain>
    </source>
</reference>
<evidence type="ECO:0000313" key="4">
    <source>
        <dbReference type="EMBL" id="TDL23118.1"/>
    </source>
</evidence>
<feature type="transmembrane region" description="Helical" evidence="2">
    <location>
        <begin position="217"/>
        <end position="237"/>
    </location>
</feature>
<keyword evidence="5" id="KW-1185">Reference proteome</keyword>
<feature type="transmembrane region" description="Helical" evidence="2">
    <location>
        <begin position="166"/>
        <end position="187"/>
    </location>
</feature>
<name>A0A4Y7PRB7_9AGAM</name>
<dbReference type="VEuPathDB" id="FungiDB:BD410DRAFT_901056"/>
<evidence type="ECO:0000256" key="1">
    <source>
        <dbReference type="SAM" id="MobiDB-lite"/>
    </source>
</evidence>
<evidence type="ECO:0000313" key="5">
    <source>
        <dbReference type="Proteomes" id="UP000294933"/>
    </source>
</evidence>
<organism evidence="3 5">
    <name type="scientific">Rickenella mellea</name>
    <dbReference type="NCBI Taxonomy" id="50990"/>
    <lineage>
        <taxon>Eukaryota</taxon>
        <taxon>Fungi</taxon>
        <taxon>Dikarya</taxon>
        <taxon>Basidiomycota</taxon>
        <taxon>Agaricomycotina</taxon>
        <taxon>Agaricomycetes</taxon>
        <taxon>Hymenochaetales</taxon>
        <taxon>Rickenellaceae</taxon>
        <taxon>Rickenella</taxon>
    </lineage>
</organism>